<dbReference type="eggNOG" id="COG1317">
    <property type="taxonomic scope" value="Bacteria"/>
</dbReference>
<keyword evidence="11" id="KW-0966">Cell projection</keyword>
<name>Q1MQ18_LAWIP</name>
<evidence type="ECO:0000256" key="6">
    <source>
        <dbReference type="ARBA" id="ARBA00022927"/>
    </source>
</evidence>
<evidence type="ECO:0000256" key="3">
    <source>
        <dbReference type="ARBA" id="ARBA00016507"/>
    </source>
</evidence>
<evidence type="ECO:0000256" key="7">
    <source>
        <dbReference type="ARBA" id="ARBA00023225"/>
    </source>
</evidence>
<evidence type="ECO:0000256" key="1">
    <source>
        <dbReference type="ARBA" id="ARBA00003041"/>
    </source>
</evidence>
<accession>Q1MQ18</accession>
<keyword evidence="12" id="KW-1185">Reference proteome</keyword>
<keyword evidence="8" id="KW-0175">Coiled coil</keyword>
<comment type="similarity">
    <text evidence="2">Belongs to the FliH family.</text>
</comment>
<evidence type="ECO:0000256" key="8">
    <source>
        <dbReference type="SAM" id="Coils"/>
    </source>
</evidence>
<dbReference type="PANTHER" id="PTHR34982:SF1">
    <property type="entry name" value="FLAGELLAR ASSEMBLY PROTEIN FLIH"/>
    <property type="match status" value="1"/>
</dbReference>
<dbReference type="PANTHER" id="PTHR34982">
    <property type="entry name" value="YOP PROTEINS TRANSLOCATION PROTEIN L"/>
    <property type="match status" value="1"/>
</dbReference>
<dbReference type="CDD" id="cd06503">
    <property type="entry name" value="ATP-synt_Fo_b"/>
    <property type="match status" value="1"/>
</dbReference>
<evidence type="ECO:0000313" key="11">
    <source>
        <dbReference type="EMBL" id="CAJ54909.1"/>
    </source>
</evidence>
<reference evidence="11 12" key="1">
    <citation type="submission" date="2005-11" db="EMBL/GenBank/DDBJ databases">
        <title>The complete genome sequence of Lawsonia intracellularis: the causative agent of proliferative enteropathy.</title>
        <authorList>
            <person name="Kaur K."/>
            <person name="Zhang Q."/>
            <person name="Beckler D."/>
            <person name="Munir S."/>
            <person name="Li L."/>
            <person name="Kinsley K."/>
            <person name="Herron L."/>
            <person name="Peterson A."/>
            <person name="May B."/>
            <person name="Singh S."/>
            <person name="Gebhart C."/>
            <person name="Kapur V."/>
        </authorList>
    </citation>
    <scope>NUCLEOTIDE SEQUENCE [LARGE SCALE GENOMIC DNA]</scope>
    <source>
        <strain evidence="11 12">PHE/MN1-00</strain>
    </source>
</reference>
<dbReference type="GO" id="GO:0044781">
    <property type="term" value="P:bacterial-type flagellum organization"/>
    <property type="evidence" value="ECO:0007669"/>
    <property type="project" value="UniProtKB-KW"/>
</dbReference>
<dbReference type="RefSeq" id="WP_011526938.1">
    <property type="nucleotide sequence ID" value="NC_008011.1"/>
</dbReference>
<organism evidence="11 12">
    <name type="scientific">Lawsonia intracellularis (strain PHE/MN1-00)</name>
    <dbReference type="NCBI Taxonomy" id="363253"/>
    <lineage>
        <taxon>Bacteria</taxon>
        <taxon>Pseudomonadati</taxon>
        <taxon>Thermodesulfobacteriota</taxon>
        <taxon>Desulfovibrionia</taxon>
        <taxon>Desulfovibrionales</taxon>
        <taxon>Desulfovibrionaceae</taxon>
        <taxon>Lawsonia</taxon>
    </lineage>
</organism>
<feature type="region of interest" description="Disordered" evidence="9">
    <location>
        <begin position="1"/>
        <end position="32"/>
    </location>
</feature>
<evidence type="ECO:0000256" key="5">
    <source>
        <dbReference type="ARBA" id="ARBA00022795"/>
    </source>
</evidence>
<feature type="region of interest" description="Disordered" evidence="9">
    <location>
        <begin position="319"/>
        <end position="355"/>
    </location>
</feature>
<dbReference type="InterPro" id="IPR051472">
    <property type="entry name" value="T3SS_Stator/FliH"/>
</dbReference>
<evidence type="ECO:0000256" key="9">
    <source>
        <dbReference type="SAM" id="MobiDB-lite"/>
    </source>
</evidence>
<feature type="compositionally biased region" description="Basic and acidic residues" evidence="9">
    <location>
        <begin position="1"/>
        <end position="13"/>
    </location>
</feature>
<keyword evidence="6" id="KW-0653">Protein transport</keyword>
<evidence type="ECO:0000256" key="4">
    <source>
        <dbReference type="ARBA" id="ARBA00022448"/>
    </source>
</evidence>
<sequence length="481" mass="54394">MNNKKFSTDEKNHPKNKLNTGTVFMGPSPDKESSLKQVIGTHEQEVWNRRTVSEYMTRVRERATIHVQAMLDKARANAETIRKTAKQWAEKTKKESDKLHKQAQQALKEAERIREEADHIRELAHEEGYRLGIEQAQEEIKEQIKSIHMTAASILKTIERQYTVIFDNWRSDLVKLLHTATEVATDWILSKEHTAILDSVLNKAVQQLEERQRVTIRVNPNNKNTIIDLITNIKNQFPELKNWEIKIDVTMGENDVIVESRSGMVDSNSQLRKEEVRAILQQLIIPESEIDIVAAQSIADIADITGITALSKEAAILQHTPVQNDSSEKTPSSKETLSPNDKKPISPAEIDLINPPSEEVEFTFPELEGIELPPDIPQYEINKELSSGLSSTDESTITNPSLSTSLTDSFTSDISTDNNSILTSHHTDINDNIERDIFSELPKNLQMEEFSSAMVEQGSNHELNMDNTPSQVTLTNFTPSE</sequence>
<keyword evidence="5" id="KW-1005">Bacterial flagellum biogenesis</keyword>
<comment type="function">
    <text evidence="1">Needed for flagellar regrowth and assembly.</text>
</comment>
<dbReference type="GO" id="GO:0015031">
    <property type="term" value="P:protein transport"/>
    <property type="evidence" value="ECO:0007669"/>
    <property type="project" value="UniProtKB-KW"/>
</dbReference>
<dbReference type="EMBL" id="AM180252">
    <property type="protein sequence ID" value="CAJ54909.1"/>
    <property type="molecule type" value="Genomic_DNA"/>
</dbReference>
<gene>
    <name evidence="11" type="ordered locus">LI0855</name>
</gene>
<dbReference type="KEGG" id="lip:LI0855"/>
<keyword evidence="7" id="KW-1006">Bacterial flagellum protein export</keyword>
<feature type="region of interest" description="Disordered" evidence="9">
    <location>
        <begin position="454"/>
        <end position="481"/>
    </location>
</feature>
<dbReference type="GO" id="GO:0005829">
    <property type="term" value="C:cytosol"/>
    <property type="evidence" value="ECO:0007669"/>
    <property type="project" value="TreeGrafter"/>
</dbReference>
<evidence type="ECO:0000259" key="10">
    <source>
        <dbReference type="Pfam" id="PF02108"/>
    </source>
</evidence>
<protein>
    <recommendedName>
        <fullName evidence="3">Flagellar assembly protein FliH</fullName>
    </recommendedName>
</protein>
<feature type="compositionally biased region" description="Polar residues" evidence="9">
    <location>
        <begin position="457"/>
        <end position="481"/>
    </location>
</feature>
<feature type="domain" description="Flagellar assembly protein FliH/Type III secretion system HrpE" evidence="10">
    <location>
        <begin position="152"/>
        <end position="273"/>
    </location>
</feature>
<feature type="coiled-coil region" evidence="8">
    <location>
        <begin position="71"/>
        <end position="127"/>
    </location>
</feature>
<keyword evidence="4" id="KW-0813">Transport</keyword>
<dbReference type="AlphaFoldDB" id="Q1MQ18"/>
<dbReference type="OrthoDB" id="5470636at2"/>
<dbReference type="Proteomes" id="UP000002430">
    <property type="component" value="Chromosome"/>
</dbReference>
<evidence type="ECO:0000313" key="12">
    <source>
        <dbReference type="Proteomes" id="UP000002430"/>
    </source>
</evidence>
<keyword evidence="11" id="KW-0969">Cilium</keyword>
<dbReference type="InterPro" id="IPR018035">
    <property type="entry name" value="Flagellar_FliH/T3SS_HrpE"/>
</dbReference>
<dbReference type="HOGENOM" id="CLU_567165_0_0_7"/>
<dbReference type="Pfam" id="PF02108">
    <property type="entry name" value="FliH"/>
    <property type="match status" value="1"/>
</dbReference>
<evidence type="ECO:0000256" key="2">
    <source>
        <dbReference type="ARBA" id="ARBA00006602"/>
    </source>
</evidence>
<proteinExistence type="inferred from homology"/>
<dbReference type="STRING" id="363253.LI0855"/>
<keyword evidence="11" id="KW-0282">Flagellum</keyword>